<dbReference type="InterPro" id="IPR050509">
    <property type="entry name" value="CoA-transferase_III"/>
</dbReference>
<dbReference type="InterPro" id="IPR044855">
    <property type="entry name" value="CoA-Trfase_III_dom3_sf"/>
</dbReference>
<dbReference type="SUPFAM" id="SSF89796">
    <property type="entry name" value="CoA-transferase family III (CaiB/BaiF)"/>
    <property type="match status" value="2"/>
</dbReference>
<dbReference type="InterPro" id="IPR003673">
    <property type="entry name" value="CoA-Trfase_fam_III"/>
</dbReference>
<dbReference type="InterPro" id="IPR023606">
    <property type="entry name" value="CoA-Trfase_III_dom_1_sf"/>
</dbReference>
<keyword evidence="2" id="KW-1185">Reference proteome</keyword>
<protein>
    <submittedName>
        <fullName evidence="1">CoA transferase</fullName>
    </submittedName>
</protein>
<accession>A0ABT7E2Z8</accession>
<keyword evidence="1" id="KW-0808">Transferase</keyword>
<dbReference type="PANTHER" id="PTHR48228:SF5">
    <property type="entry name" value="ALPHA-METHYLACYL-COA RACEMASE"/>
    <property type="match status" value="1"/>
</dbReference>
<dbReference type="RefSeq" id="WP_284103011.1">
    <property type="nucleotide sequence ID" value="NZ_JARRAF010000046.1"/>
</dbReference>
<dbReference type="PANTHER" id="PTHR48228">
    <property type="entry name" value="SUCCINYL-COA--D-CITRAMALATE COA-TRANSFERASE"/>
    <property type="match status" value="1"/>
</dbReference>
<proteinExistence type="predicted"/>
<evidence type="ECO:0000313" key="2">
    <source>
        <dbReference type="Proteomes" id="UP001172778"/>
    </source>
</evidence>
<dbReference type="Gene3D" id="3.30.1540.10">
    <property type="entry name" value="formyl-coa transferase, domain 3"/>
    <property type="match status" value="1"/>
</dbReference>
<organism evidence="1 2">
    <name type="scientific">Parachitinimonas caeni</name>
    <dbReference type="NCBI Taxonomy" id="3031301"/>
    <lineage>
        <taxon>Bacteria</taxon>
        <taxon>Pseudomonadati</taxon>
        <taxon>Pseudomonadota</taxon>
        <taxon>Betaproteobacteria</taxon>
        <taxon>Neisseriales</taxon>
        <taxon>Chitinibacteraceae</taxon>
        <taxon>Parachitinimonas</taxon>
    </lineage>
</organism>
<gene>
    <name evidence="1" type="ORF">PZA18_21840</name>
</gene>
<evidence type="ECO:0000313" key="1">
    <source>
        <dbReference type="EMBL" id="MDK2126691.1"/>
    </source>
</evidence>
<dbReference type="Gene3D" id="3.40.50.10540">
    <property type="entry name" value="Crotonobetainyl-coa:carnitine coa-transferase, domain 1"/>
    <property type="match status" value="2"/>
</dbReference>
<reference evidence="1" key="1">
    <citation type="submission" date="2023-03" db="EMBL/GenBank/DDBJ databases">
        <title>Chitinimonas shenzhenensis gen. nov., sp. nov., a novel member of family Burkholderiaceae isolated from activated sludge collected in Shen Zhen, China.</title>
        <authorList>
            <person name="Wang X."/>
        </authorList>
    </citation>
    <scope>NUCLEOTIDE SEQUENCE</scope>
    <source>
        <strain evidence="1">DQS-5</strain>
    </source>
</reference>
<dbReference type="GO" id="GO:0016740">
    <property type="term" value="F:transferase activity"/>
    <property type="evidence" value="ECO:0007669"/>
    <property type="project" value="UniProtKB-KW"/>
</dbReference>
<dbReference type="Proteomes" id="UP001172778">
    <property type="component" value="Unassembled WGS sequence"/>
</dbReference>
<dbReference type="Pfam" id="PF02515">
    <property type="entry name" value="CoA_transf_3"/>
    <property type="match status" value="2"/>
</dbReference>
<name>A0ABT7E2Z8_9NEIS</name>
<sequence length="615" mass="64613">MTARLLEGCVLCAPATAAPGLAEAHQSLRYQAWALGIGWQEAATDPDYVLRLPQGGQVQCELTLWPDHKAPGSEFTLQAATGLMSIHGRARHPAQALGLPYLSCLTAALALQGLLAAALDQLRGGQPGRVSLSMAAAAMLAVGQYLAGATAPEAPEQLLPGACPTALQPPFCSADGIWFELETLEAGPWRAFWQALGVTAADAGKGWNGFLQRYAKAIAPLPAALPAALAQRTFDEIVTLAAESGLAVCRLRSLEDRARDADARALWQQGPWHFTFAAPTQAPVARSGGLEVGRISRLPLAGLQLVESCRRIQGPLAGHLLACLGAEVTRIEPPGGDPLRAMPPLSGEVSARFDALNRLKRVTEIDIRTAEGRQQVYQLTRLADVFLHNWAPGKAEALRLDAATLRADHPALIYAYAGGWGPQHGPDLPGTDFMAQAWSGVAEAIGRAAGVAGGSLFTVLDVLGGVVAAQGVVAALLQRQLAGAGGQVETSLLGAASLLCADSLSRLLTGMPAVTPAANALQAVFSTRQGRLAIDCPDRPHLLRALQLPADTTPTQLADHLLGQSAEVWQAQLQAAGIAASRVVEDLCDLPHDPRLHACLTLAAYVEANSPWRFQ</sequence>
<comment type="caution">
    <text evidence="1">The sequence shown here is derived from an EMBL/GenBank/DDBJ whole genome shotgun (WGS) entry which is preliminary data.</text>
</comment>
<dbReference type="EMBL" id="JARRAF010000046">
    <property type="protein sequence ID" value="MDK2126691.1"/>
    <property type="molecule type" value="Genomic_DNA"/>
</dbReference>